<dbReference type="NCBIfam" id="TIGR01509">
    <property type="entry name" value="HAD-SF-IA-v3"/>
    <property type="match status" value="1"/>
</dbReference>
<dbReference type="InterPro" id="IPR023198">
    <property type="entry name" value="PGP-like_dom2"/>
</dbReference>
<dbReference type="Gene3D" id="1.10.150.240">
    <property type="entry name" value="Putative phosphatase, domain 2"/>
    <property type="match status" value="1"/>
</dbReference>
<organism evidence="1 2">
    <name type="scientific">Maudiozyma saulgeensis</name>
    <dbReference type="NCBI Taxonomy" id="1789683"/>
    <lineage>
        <taxon>Eukaryota</taxon>
        <taxon>Fungi</taxon>
        <taxon>Dikarya</taxon>
        <taxon>Ascomycota</taxon>
        <taxon>Saccharomycotina</taxon>
        <taxon>Saccharomycetes</taxon>
        <taxon>Saccharomycetales</taxon>
        <taxon>Saccharomycetaceae</taxon>
        <taxon>Maudiozyma</taxon>
    </lineage>
</organism>
<dbReference type="SUPFAM" id="SSF56784">
    <property type="entry name" value="HAD-like"/>
    <property type="match status" value="1"/>
</dbReference>
<sequence length="251" mass="28277">MTFWMGGEDVLAIFSKFRNYRIKACLFDMDGLLVNTEDIYTITCNEILEKYNKGPLTWDVKLQLQGLPGFEAGTKLIEHYELPLTFEEFNNMNVISQDLKWPTCEFLPGALELLNYLHEKNIPIALCTSSNKTKFHAKTSHLTEGFKLFDAVTTGDDPRLANGRGKPCPDIWQIGLKKLNDKYDTNITPDECIVFEDGKPGVVSGKAFGGNVVWVPHHDAYDHLGDVDAFLEGKGELLHSLEDLDKAKYGL</sequence>
<dbReference type="STRING" id="1789683.A0A1X7QX33"/>
<dbReference type="Pfam" id="PF13419">
    <property type="entry name" value="HAD_2"/>
    <property type="match status" value="1"/>
</dbReference>
<evidence type="ECO:0000313" key="2">
    <source>
        <dbReference type="Proteomes" id="UP000196158"/>
    </source>
</evidence>
<name>A0A1X7QX33_9SACH</name>
<dbReference type="InterPro" id="IPR023214">
    <property type="entry name" value="HAD_sf"/>
</dbReference>
<dbReference type="SFLD" id="SFLDS00003">
    <property type="entry name" value="Haloacid_Dehalogenase"/>
    <property type="match status" value="1"/>
</dbReference>
<dbReference type="FunFam" id="1.10.150.240:FF:000001">
    <property type="entry name" value="Haloacid dehalogenase-like hydrolase domain"/>
    <property type="match status" value="1"/>
</dbReference>
<dbReference type="InterPro" id="IPR036412">
    <property type="entry name" value="HAD-like_sf"/>
</dbReference>
<dbReference type="GO" id="GO:0016791">
    <property type="term" value="F:phosphatase activity"/>
    <property type="evidence" value="ECO:0007669"/>
    <property type="project" value="TreeGrafter"/>
</dbReference>
<dbReference type="AlphaFoldDB" id="A0A1X7QX33"/>
<dbReference type="OrthoDB" id="40579at2759"/>
<keyword evidence="2" id="KW-1185">Reference proteome</keyword>
<proteinExistence type="predicted"/>
<dbReference type="SFLD" id="SFLDG01129">
    <property type="entry name" value="C1.5:_HAD__Beta-PGM__Phosphata"/>
    <property type="match status" value="1"/>
</dbReference>
<dbReference type="Proteomes" id="UP000196158">
    <property type="component" value="Unassembled WGS sequence"/>
</dbReference>
<dbReference type="PANTHER" id="PTHR18901">
    <property type="entry name" value="2-DEOXYGLUCOSE-6-PHOSPHATE PHOSPHATASE 2"/>
    <property type="match status" value="1"/>
</dbReference>
<reference evidence="1 2" key="1">
    <citation type="submission" date="2017-04" db="EMBL/GenBank/DDBJ databases">
        <authorList>
            <person name="Afonso C.L."/>
            <person name="Miller P.J."/>
            <person name="Scott M.A."/>
            <person name="Spackman E."/>
            <person name="Goraichik I."/>
            <person name="Dimitrov K.M."/>
            <person name="Suarez D.L."/>
            <person name="Swayne D.E."/>
        </authorList>
    </citation>
    <scope>NUCLEOTIDE SEQUENCE [LARGE SCALE GENOMIC DNA]</scope>
</reference>
<dbReference type="InterPro" id="IPR041492">
    <property type="entry name" value="HAD_2"/>
</dbReference>
<accession>A0A1X7QX33</accession>
<protein>
    <submittedName>
        <fullName evidence="1">Uncharacterized protein</fullName>
    </submittedName>
</protein>
<evidence type="ECO:0000313" key="1">
    <source>
        <dbReference type="EMBL" id="SMN17754.1"/>
    </source>
</evidence>
<gene>
    <name evidence="1" type="ORF">KASA_0Q01034G</name>
</gene>
<dbReference type="InterPro" id="IPR006439">
    <property type="entry name" value="HAD-SF_hydro_IA"/>
</dbReference>
<dbReference type="PANTHER" id="PTHR18901:SF38">
    <property type="entry name" value="PSEUDOURIDINE-5'-PHOSPHATASE"/>
    <property type="match status" value="1"/>
</dbReference>
<dbReference type="EMBL" id="FXLY01000002">
    <property type="protein sequence ID" value="SMN17754.1"/>
    <property type="molecule type" value="Genomic_DNA"/>
</dbReference>
<dbReference type="Gene3D" id="3.40.50.1000">
    <property type="entry name" value="HAD superfamily/HAD-like"/>
    <property type="match status" value="1"/>
</dbReference>